<dbReference type="PROSITE" id="PS00324">
    <property type="entry name" value="ASPARTOKINASE"/>
    <property type="match status" value="1"/>
</dbReference>
<keyword evidence="16" id="KW-0067">ATP-binding</keyword>
<keyword evidence="12" id="KW-0791">Threonine biosynthesis</keyword>
<protein>
    <submittedName>
        <fullName evidence="29">Bifunctional aspartate kinase/homoserine dehydrogenase I</fullName>
        <ecNumber evidence="29">1.1.1.3</ecNumber>
        <ecNumber evidence="29">2.7.2.4</ecNumber>
    </submittedName>
</protein>
<evidence type="ECO:0000256" key="4">
    <source>
        <dbReference type="ARBA" id="ARBA00005056"/>
    </source>
</evidence>
<dbReference type="InterPro" id="IPR045865">
    <property type="entry name" value="ACT-like_dom_sf"/>
</dbReference>
<evidence type="ECO:0000256" key="6">
    <source>
        <dbReference type="ARBA" id="ARBA00005139"/>
    </source>
</evidence>
<dbReference type="InterPro" id="IPR036393">
    <property type="entry name" value="AceGlu_kinase-like_sf"/>
</dbReference>
<sequence>MYILKFGGSSLATSDRIKLVAQIVQEHLKKDAVISVFSAFGGVTNDLLLMAELAAKEDLSYKEILEKNEKRHLEVIRELIPVTAQSAILSKVKNQFNRLETLYEGVYLLNELSDKTRHVVSGFGEILSSLIIAEYFKSLKLDSLFTDSRELIVCKNSNEKVLVNYELTNNNLKDFFAQNKADFYIVPGFVAKNEQGVPSTLGRGGSDFTAAIIAGALDLDKVLIYTDVNGMFTANPNLVPHAYSLKDISYEEAMELSHFGAKVLYPPTLQPLLDKNIEIHIKNTFEPDQPGTVVSKSSQKNFRWVTGITHIDSIRLLNIEGSGMVGIPGFSKRFFEVLFLEHINVVLITQASSEHSICIAVKADEAEKAKEALDEAFQAEIAFKKIKPVEIEDNVSIIALVGDRMKSHHGLSGKMFSALGNNNINIRAIAQGSSERNISAVIAKKDVTKALNTLHEQFFEVPSKELNLFITGVGNVGSKLIDQLKKQESYLLEKLRLKVRVLGLSNSRKMYFNEDGIDLANWKDLLDKGEKANKEEFFSRVKKYNLRNSIFVDNTASPEISEWYKEYLANSIAVVTCNKIACADAYENYENLQNLAREYGASFLYETNVGAGLPIIDTLQNLVASGDRIRKIQAVLSGSLNFVFNNYNASEPFYKVVEKAMEEGYTEPDPKIDLSGVDVARKILILARETGSKLELNDIEREDFLSQESLNSKNNEEFFELLEKDEAHFQQIYKEAEENDCELKYVAQLEEGKAKVGLQKVDAQHPFANLSGSDNIVLFYTDRYAEQPLIVKGAGAGAEVTASGIFADIIRIGKK</sequence>
<proteinExistence type="inferred from homology"/>
<dbReference type="Gene3D" id="3.40.50.720">
    <property type="entry name" value="NAD(P)-binding Rossmann-like Domain"/>
    <property type="match status" value="1"/>
</dbReference>
<dbReference type="Pfam" id="PF00742">
    <property type="entry name" value="Homoserine_dh"/>
    <property type="match status" value="1"/>
</dbReference>
<dbReference type="InterPro" id="IPR041743">
    <property type="entry name" value="AK-HSDH_N"/>
</dbReference>
<evidence type="ECO:0000256" key="7">
    <source>
        <dbReference type="ARBA" id="ARBA00007952"/>
    </source>
</evidence>
<dbReference type="NCBIfam" id="NF006959">
    <property type="entry name" value="PRK09436.1"/>
    <property type="match status" value="1"/>
</dbReference>
<evidence type="ECO:0000256" key="27">
    <source>
        <dbReference type="ARBA" id="ARBA00049031"/>
    </source>
</evidence>
<evidence type="ECO:0000256" key="13">
    <source>
        <dbReference type="ARBA" id="ARBA00022723"/>
    </source>
</evidence>
<evidence type="ECO:0000256" key="8">
    <source>
        <dbReference type="ARBA" id="ARBA00010046"/>
    </source>
</evidence>
<comment type="cofactor">
    <cofactor evidence="1">
        <name>a metal cation</name>
        <dbReference type="ChEBI" id="CHEBI:25213"/>
    </cofactor>
</comment>
<dbReference type="InterPro" id="IPR002912">
    <property type="entry name" value="ACT_dom"/>
</dbReference>
<keyword evidence="11 29" id="KW-0808">Transferase</keyword>
<evidence type="ECO:0000256" key="2">
    <source>
        <dbReference type="ARBA" id="ARBA00004766"/>
    </source>
</evidence>
<dbReference type="UniPathway" id="UPA00050">
    <property type="reaction ID" value="UER00063"/>
</dbReference>
<dbReference type="GO" id="GO:0050661">
    <property type="term" value="F:NADP binding"/>
    <property type="evidence" value="ECO:0007669"/>
    <property type="project" value="InterPro"/>
</dbReference>
<dbReference type="FunFam" id="3.30.2130.10:FF:000001">
    <property type="entry name" value="Bifunctional aspartokinase/homoserine dehydrogenase"/>
    <property type="match status" value="1"/>
</dbReference>
<evidence type="ECO:0000256" key="22">
    <source>
        <dbReference type="ARBA" id="ARBA00023167"/>
    </source>
</evidence>
<dbReference type="InterPro" id="IPR019811">
    <property type="entry name" value="HDH_CS"/>
</dbReference>
<evidence type="ECO:0000256" key="17">
    <source>
        <dbReference type="ARBA" id="ARBA00022857"/>
    </source>
</evidence>
<dbReference type="Gene3D" id="3.30.2130.10">
    <property type="entry name" value="VC0802-like"/>
    <property type="match status" value="1"/>
</dbReference>
<evidence type="ECO:0000256" key="23">
    <source>
        <dbReference type="ARBA" id="ARBA00023268"/>
    </source>
</evidence>
<dbReference type="PIRSF" id="PIRSF000727">
    <property type="entry name" value="ThrA"/>
    <property type="match status" value="1"/>
</dbReference>
<keyword evidence="17" id="KW-0521">NADP</keyword>
<comment type="catalytic activity">
    <reaction evidence="27">
        <text>L-homoserine + NAD(+) = L-aspartate 4-semialdehyde + NADH + H(+)</text>
        <dbReference type="Rhea" id="RHEA:15757"/>
        <dbReference type="ChEBI" id="CHEBI:15378"/>
        <dbReference type="ChEBI" id="CHEBI:57476"/>
        <dbReference type="ChEBI" id="CHEBI:57540"/>
        <dbReference type="ChEBI" id="CHEBI:57945"/>
        <dbReference type="ChEBI" id="CHEBI:537519"/>
        <dbReference type="EC" id="1.1.1.3"/>
    </reaction>
    <physiologicalReaction direction="right-to-left" evidence="27">
        <dbReference type="Rhea" id="RHEA:15759"/>
    </physiologicalReaction>
</comment>
<dbReference type="NCBIfam" id="TIGR00657">
    <property type="entry name" value="asp_kinases"/>
    <property type="match status" value="1"/>
</dbReference>
<dbReference type="Pfam" id="PF00696">
    <property type="entry name" value="AA_kinase"/>
    <property type="match status" value="1"/>
</dbReference>
<keyword evidence="13" id="KW-0479">Metal-binding</keyword>
<dbReference type="EC" id="1.1.1.3" evidence="29"/>
<evidence type="ECO:0000256" key="18">
    <source>
        <dbReference type="ARBA" id="ARBA00023002"/>
    </source>
</evidence>
<dbReference type="UniPathway" id="UPA00034">
    <property type="reaction ID" value="UER00015"/>
</dbReference>
<evidence type="ECO:0000256" key="25">
    <source>
        <dbReference type="ARBA" id="ARBA00048561"/>
    </source>
</evidence>
<keyword evidence="14" id="KW-0547">Nucleotide-binding</keyword>
<gene>
    <name evidence="29" type="primary">thrA</name>
    <name evidence="29" type="ORF">FLP08_00455</name>
</gene>
<dbReference type="GO" id="GO:0005524">
    <property type="term" value="F:ATP binding"/>
    <property type="evidence" value="ECO:0007669"/>
    <property type="project" value="UniProtKB-KW"/>
</dbReference>
<keyword evidence="20" id="KW-0915">Sodium</keyword>
<comment type="catalytic activity">
    <reaction evidence="25">
        <text>L-aspartate + ATP = 4-phospho-L-aspartate + ADP</text>
        <dbReference type="Rhea" id="RHEA:23776"/>
        <dbReference type="ChEBI" id="CHEBI:29991"/>
        <dbReference type="ChEBI" id="CHEBI:30616"/>
        <dbReference type="ChEBI" id="CHEBI:57535"/>
        <dbReference type="ChEBI" id="CHEBI:456216"/>
        <dbReference type="EC" id="2.7.2.4"/>
    </reaction>
    <physiologicalReaction direction="left-to-right" evidence="25">
        <dbReference type="Rhea" id="RHEA:23777"/>
    </physiologicalReaction>
</comment>
<keyword evidence="15 29" id="KW-0418">Kinase</keyword>
<comment type="similarity">
    <text evidence="7">In the C-terminal section; belongs to the homoserine dehydrogenase family.</text>
</comment>
<evidence type="ECO:0000256" key="15">
    <source>
        <dbReference type="ARBA" id="ARBA00022777"/>
    </source>
</evidence>
<dbReference type="GO" id="GO:0009086">
    <property type="term" value="P:methionine biosynthetic process"/>
    <property type="evidence" value="ECO:0007669"/>
    <property type="project" value="UniProtKB-KW"/>
</dbReference>
<comment type="function">
    <text evidence="24">Bifunctional aspartate kinase and homoserine dehydrogenase that catalyzes the first and the third steps toward the synthesis of lysine, methionine and threonine from aspartate.</text>
</comment>
<keyword evidence="21" id="KW-0457">Lysine biosynthesis</keyword>
<evidence type="ECO:0000256" key="9">
    <source>
        <dbReference type="ARBA" id="ARBA00011881"/>
    </source>
</evidence>
<evidence type="ECO:0000256" key="10">
    <source>
        <dbReference type="ARBA" id="ARBA00022605"/>
    </source>
</evidence>
<evidence type="ECO:0000256" key="14">
    <source>
        <dbReference type="ARBA" id="ARBA00022741"/>
    </source>
</evidence>
<dbReference type="SUPFAM" id="SSF51735">
    <property type="entry name" value="NAD(P)-binding Rossmann-fold domains"/>
    <property type="match status" value="1"/>
</dbReference>
<dbReference type="CDD" id="cd04257">
    <property type="entry name" value="AAK_AK-HSDH"/>
    <property type="match status" value="1"/>
</dbReference>
<comment type="caution">
    <text evidence="29">The sequence shown here is derived from an EMBL/GenBank/DDBJ whole genome shotgun (WGS) entry which is preliminary data.</text>
</comment>
<dbReference type="EC" id="2.7.2.4" evidence="29"/>
<dbReference type="AlphaFoldDB" id="A0A7M3SWQ1"/>
<dbReference type="InterPro" id="IPR018042">
    <property type="entry name" value="Aspartate_kinase_CS"/>
</dbReference>
<dbReference type="SUPFAM" id="SSF55347">
    <property type="entry name" value="Glyceraldehyde-3-phosphate dehydrogenase-like, C-terminal domain"/>
    <property type="match status" value="1"/>
</dbReference>
<keyword evidence="22" id="KW-0486">Methionine biosynthesis</keyword>
<dbReference type="GO" id="GO:0009090">
    <property type="term" value="P:homoserine biosynthetic process"/>
    <property type="evidence" value="ECO:0007669"/>
    <property type="project" value="UniProtKB-ARBA"/>
</dbReference>
<name>A0A7M3SWQ1_9FLAO</name>
<comment type="pathway">
    <text evidence="2">Amino-acid biosynthesis; L-lysine biosynthesis via DAP pathway; (S)-tetrahydrodipicolinate from L-aspartate: step 1/4.</text>
</comment>
<dbReference type="Gene3D" id="1.20.120.1320">
    <property type="entry name" value="Aspartokinase, catalytic domain"/>
    <property type="match status" value="1"/>
</dbReference>
<dbReference type="GO" id="GO:0004412">
    <property type="term" value="F:homoserine dehydrogenase activity"/>
    <property type="evidence" value="ECO:0007669"/>
    <property type="project" value="UniProtKB-EC"/>
</dbReference>
<evidence type="ECO:0000256" key="20">
    <source>
        <dbReference type="ARBA" id="ARBA00023053"/>
    </source>
</evidence>
<evidence type="ECO:0000256" key="26">
    <source>
        <dbReference type="ARBA" id="ARBA00048841"/>
    </source>
</evidence>
<keyword evidence="10" id="KW-0028">Amino-acid biosynthesis</keyword>
<dbReference type="InterPro" id="IPR036291">
    <property type="entry name" value="NAD(P)-bd_dom_sf"/>
</dbReference>
<dbReference type="CDD" id="cd04921">
    <property type="entry name" value="ACT_AKi-HSDH-ThrA-like_1"/>
    <property type="match status" value="1"/>
</dbReference>
<evidence type="ECO:0000256" key="24">
    <source>
        <dbReference type="ARBA" id="ARBA00044938"/>
    </source>
</evidence>
<dbReference type="InterPro" id="IPR005106">
    <property type="entry name" value="Asp/hSer_DH_NAD-bd"/>
</dbReference>
<keyword evidence="18 29" id="KW-0560">Oxidoreductase</keyword>
<dbReference type="GO" id="GO:0046872">
    <property type="term" value="F:metal ion binding"/>
    <property type="evidence" value="ECO:0007669"/>
    <property type="project" value="UniProtKB-KW"/>
</dbReference>
<dbReference type="InterPro" id="IPR001342">
    <property type="entry name" value="HDH_cat"/>
</dbReference>
<dbReference type="RefSeq" id="WP_156272926.1">
    <property type="nucleotide sequence ID" value="NZ_BAABGI010000002.1"/>
</dbReference>
<dbReference type="InterPro" id="IPR049638">
    <property type="entry name" value="AK-HD"/>
</dbReference>
<evidence type="ECO:0000313" key="30">
    <source>
        <dbReference type="Proteomes" id="UP000460416"/>
    </source>
</evidence>
<accession>A0A7M3SWQ1</accession>
<comment type="pathway">
    <text evidence="6">Amino-acid biosynthesis; L-threonine biosynthesis; L-threonine from L-aspartate: step 1/5.</text>
</comment>
<evidence type="ECO:0000256" key="19">
    <source>
        <dbReference type="ARBA" id="ARBA00023027"/>
    </source>
</evidence>
<dbReference type="InterPro" id="IPR054352">
    <property type="entry name" value="ACT_Aspartokinase"/>
</dbReference>
<comment type="pathway">
    <text evidence="3">Amino-acid biosynthesis; L-methionine biosynthesis via de novo pathway; L-homoserine from L-aspartate: step 1/3.</text>
</comment>
<dbReference type="GO" id="GO:0004072">
    <property type="term" value="F:aspartate kinase activity"/>
    <property type="evidence" value="ECO:0007669"/>
    <property type="project" value="UniProtKB-EC"/>
</dbReference>
<dbReference type="UniPathway" id="UPA00051">
    <property type="reaction ID" value="UER00462"/>
</dbReference>
<feature type="domain" description="ACT" evidence="28">
    <location>
        <begin position="400"/>
        <end position="473"/>
    </location>
</feature>
<dbReference type="Gene3D" id="3.30.360.10">
    <property type="entry name" value="Dihydrodipicolinate Reductase, domain 2"/>
    <property type="match status" value="1"/>
</dbReference>
<keyword evidence="30" id="KW-1185">Reference proteome</keyword>
<dbReference type="Pfam" id="PF22468">
    <property type="entry name" value="ACT_9"/>
    <property type="match status" value="2"/>
</dbReference>
<dbReference type="InterPro" id="IPR001048">
    <property type="entry name" value="Asp/Glu/Uridylate_kinase"/>
</dbReference>
<dbReference type="PROSITE" id="PS51671">
    <property type="entry name" value="ACT"/>
    <property type="match status" value="1"/>
</dbReference>
<dbReference type="OrthoDB" id="9799110at2"/>
<comment type="catalytic activity">
    <reaction evidence="26">
        <text>L-homoserine + NADP(+) = L-aspartate 4-semialdehyde + NADPH + H(+)</text>
        <dbReference type="Rhea" id="RHEA:15761"/>
        <dbReference type="ChEBI" id="CHEBI:15378"/>
        <dbReference type="ChEBI" id="CHEBI:57476"/>
        <dbReference type="ChEBI" id="CHEBI:57783"/>
        <dbReference type="ChEBI" id="CHEBI:58349"/>
        <dbReference type="ChEBI" id="CHEBI:537519"/>
        <dbReference type="EC" id="1.1.1.3"/>
    </reaction>
    <physiologicalReaction direction="right-to-left" evidence="26">
        <dbReference type="Rhea" id="RHEA:15763"/>
    </physiologicalReaction>
</comment>
<dbReference type="FunFam" id="3.30.360.10:FF:000006">
    <property type="entry name" value="Bifunctional aspartokinase/homoserine dehydrogenase"/>
    <property type="match status" value="1"/>
</dbReference>
<evidence type="ECO:0000256" key="21">
    <source>
        <dbReference type="ARBA" id="ARBA00023154"/>
    </source>
</evidence>
<dbReference type="Proteomes" id="UP000460416">
    <property type="component" value="Unassembled WGS sequence"/>
</dbReference>
<evidence type="ECO:0000256" key="16">
    <source>
        <dbReference type="ARBA" id="ARBA00022840"/>
    </source>
</evidence>
<organism evidence="29 30">
    <name type="scientific">Christiangramia aestuarii</name>
    <dbReference type="NCBI Taxonomy" id="1028746"/>
    <lineage>
        <taxon>Bacteria</taxon>
        <taxon>Pseudomonadati</taxon>
        <taxon>Bacteroidota</taxon>
        <taxon>Flavobacteriia</taxon>
        <taxon>Flavobacteriales</taxon>
        <taxon>Flavobacteriaceae</taxon>
        <taxon>Christiangramia</taxon>
    </lineage>
</organism>
<dbReference type="Gene3D" id="3.40.1160.10">
    <property type="entry name" value="Acetylglutamate kinase-like"/>
    <property type="match status" value="1"/>
</dbReference>
<evidence type="ECO:0000313" key="29">
    <source>
        <dbReference type="EMBL" id="MUP41032.1"/>
    </source>
</evidence>
<dbReference type="SUPFAM" id="SSF53633">
    <property type="entry name" value="Carbamate kinase-like"/>
    <property type="match status" value="1"/>
</dbReference>
<dbReference type="InterPro" id="IPR001341">
    <property type="entry name" value="Asp_kinase"/>
</dbReference>
<evidence type="ECO:0000256" key="1">
    <source>
        <dbReference type="ARBA" id="ARBA00001920"/>
    </source>
</evidence>
<keyword evidence="19" id="KW-0520">NAD</keyword>
<reference evidence="29 30" key="1">
    <citation type="submission" date="2019-07" db="EMBL/GenBank/DDBJ databases">
        <title>Gramella aestuarii sp. nov., isolated from a tidal flat, and emended description of Gramella echinicola.</title>
        <authorList>
            <person name="Liu L."/>
        </authorList>
    </citation>
    <scope>NUCLEOTIDE SEQUENCE [LARGE SCALE GENOMIC DNA]</scope>
    <source>
        <strain evidence="29 30">BS12</strain>
    </source>
</reference>
<comment type="pathway">
    <text evidence="5">Amino-acid biosynthesis; L-methionine biosynthesis via de novo pathway; L-homoserine from L-aspartate: step 3/3.</text>
</comment>
<comment type="pathway">
    <text evidence="4">Amino-acid biosynthesis; L-threonine biosynthesis; L-threonine from L-aspartate: step 3/5.</text>
</comment>
<evidence type="ECO:0000259" key="28">
    <source>
        <dbReference type="PROSITE" id="PS51671"/>
    </source>
</evidence>
<dbReference type="CDD" id="cd04922">
    <property type="entry name" value="ACT_AKi-HSDH-ThrA_2"/>
    <property type="match status" value="1"/>
</dbReference>
<dbReference type="Pfam" id="PF03447">
    <property type="entry name" value="NAD_binding_3"/>
    <property type="match status" value="1"/>
</dbReference>
<dbReference type="InterPro" id="IPR042199">
    <property type="entry name" value="AsparK_Bifunc_asparK/hSer_DH"/>
</dbReference>
<dbReference type="GO" id="GO:0009088">
    <property type="term" value="P:threonine biosynthetic process"/>
    <property type="evidence" value="ECO:0007669"/>
    <property type="project" value="UniProtKB-UniPathway"/>
</dbReference>
<dbReference type="PANTHER" id="PTHR43070">
    <property type="match status" value="1"/>
</dbReference>
<dbReference type="EMBL" id="VJVW01000001">
    <property type="protein sequence ID" value="MUP41032.1"/>
    <property type="molecule type" value="Genomic_DNA"/>
</dbReference>
<comment type="subunit">
    <text evidence="9">Homotetramer.</text>
</comment>
<evidence type="ECO:0000256" key="5">
    <source>
        <dbReference type="ARBA" id="ARBA00005062"/>
    </source>
</evidence>
<dbReference type="PANTHER" id="PTHR43070:SF5">
    <property type="entry name" value="HOMOSERINE DEHYDROGENASE"/>
    <property type="match status" value="1"/>
</dbReference>
<evidence type="ECO:0000256" key="11">
    <source>
        <dbReference type="ARBA" id="ARBA00022679"/>
    </source>
</evidence>
<dbReference type="GO" id="GO:0009089">
    <property type="term" value="P:lysine biosynthetic process via diaminopimelate"/>
    <property type="evidence" value="ECO:0007669"/>
    <property type="project" value="UniProtKB-UniPathway"/>
</dbReference>
<evidence type="ECO:0000256" key="3">
    <source>
        <dbReference type="ARBA" id="ARBA00004986"/>
    </source>
</evidence>
<evidence type="ECO:0000256" key="12">
    <source>
        <dbReference type="ARBA" id="ARBA00022697"/>
    </source>
</evidence>
<dbReference type="SUPFAM" id="SSF55021">
    <property type="entry name" value="ACT-like"/>
    <property type="match status" value="2"/>
</dbReference>
<comment type="similarity">
    <text evidence="8">In the N-terminal section; belongs to the aspartokinase family.</text>
</comment>
<keyword evidence="23" id="KW-0511">Multifunctional enzyme</keyword>
<dbReference type="PROSITE" id="PS01042">
    <property type="entry name" value="HOMOSER_DHGENASE"/>
    <property type="match status" value="1"/>
</dbReference>
<dbReference type="InterPro" id="IPR011147">
    <property type="entry name" value="Bifunc_Aspkin/hSer_DH"/>
</dbReference>